<dbReference type="Gene3D" id="1.10.1420.10">
    <property type="match status" value="1"/>
</dbReference>
<keyword evidence="4" id="KW-1133">Transmembrane helix</keyword>
<keyword evidence="2" id="KW-0067">ATP-binding</keyword>
<keyword evidence="4" id="KW-0472">Membrane</keyword>
<proteinExistence type="predicted"/>
<dbReference type="InterPro" id="IPR000432">
    <property type="entry name" value="DNA_mismatch_repair_MutS_C"/>
</dbReference>
<dbReference type="InterPro" id="IPR036187">
    <property type="entry name" value="DNA_mismatch_repair_MutS_sf"/>
</dbReference>
<keyword evidence="1" id="KW-0547">Nucleotide-binding</keyword>
<dbReference type="InterPro" id="IPR027417">
    <property type="entry name" value="P-loop_NTPase"/>
</dbReference>
<reference evidence="6" key="2">
    <citation type="journal article" date="2024" name="Antonie Van Leeuwenhoek">
        <title>Roseihalotalea indica gen. nov., sp. nov., a halophilic Bacteroidetes from mesopelagic Southwest Indian Ocean with higher carbohydrate metabolic potential.</title>
        <authorList>
            <person name="Chen B."/>
            <person name="Zhang M."/>
            <person name="Lin D."/>
            <person name="Ye J."/>
            <person name="Tang K."/>
        </authorList>
    </citation>
    <scope>NUCLEOTIDE SEQUENCE</scope>
    <source>
        <strain evidence="6">TK19036</strain>
    </source>
</reference>
<protein>
    <submittedName>
        <fullName evidence="6">DNA mismatch repair protein MutS</fullName>
    </submittedName>
</protein>
<accession>A0AA49GQL2</accession>
<dbReference type="Pfam" id="PF05192">
    <property type="entry name" value="MutS_III"/>
    <property type="match status" value="1"/>
</dbReference>
<evidence type="ECO:0000256" key="1">
    <source>
        <dbReference type="ARBA" id="ARBA00022741"/>
    </source>
</evidence>
<keyword evidence="3" id="KW-0238">DNA-binding</keyword>
<dbReference type="GO" id="GO:0030983">
    <property type="term" value="F:mismatched DNA binding"/>
    <property type="evidence" value="ECO:0007669"/>
    <property type="project" value="InterPro"/>
</dbReference>
<dbReference type="GO" id="GO:0005524">
    <property type="term" value="F:ATP binding"/>
    <property type="evidence" value="ECO:0007669"/>
    <property type="project" value="UniProtKB-KW"/>
</dbReference>
<name>A0AA49GQL2_9BACT</name>
<dbReference type="PANTHER" id="PTHR11361">
    <property type="entry name" value="DNA MISMATCH REPAIR PROTEIN MUTS FAMILY MEMBER"/>
    <property type="match status" value="1"/>
</dbReference>
<sequence length="607" mass="68994">MNESVKTVFQNRFETFKQQARELEQTSNRLSFYRIVFFIITVIVLVYLANARLTLPFFGLLGVFIVGFPILVNRHRRIQQQHEHAQRLEKINQEELQRLDYKLHGFDAGESYQDANHPYTGDLDVFGEHSLFQLINRSATQKGKDFLAQWLQHPASSAEIVERQTAAKELYEQIDWRQNQQAHGRRVDTTKEDIEQLIGWVHTPTDLPQRGLYQALQLGLSITTVLTIVLSMAGFVPYYIPLLLVLVNIFVVASKAKVAEKTHQQTNKSVPTLTAYQHMMEGVEEQTFKASKLKALQATLNHSEQRASKAVSEIRYILSNFDARANMVYHVFNFIFLLDLYWLLRADAWKAKAKDQIETWLNSMGEMEAINSLSSFGFAHPDFTFPTIVESQHHIAATDMGHCLLPPAQRVNNDFAMEGRGAINIITGSNMSGKSTFLRTIGTNVVLALLGAPVCARHFEVAVMQVFTSMRTQDSLEENVSSFYAELRRLRQLLMMLEVPQLPVLFMLDEILKGTNSHDRHHGAASLVKQLSKLQASGFVSTHDLELGNLADELPNLRNYSFTSTIEGDEIIFDYHLHDGVCQSFNASKLMEKMGIAIEKTQSEPTK</sequence>
<organism evidence="6">
    <name type="scientific">Roseihalotalea indica</name>
    <dbReference type="NCBI Taxonomy" id="2867963"/>
    <lineage>
        <taxon>Bacteria</taxon>
        <taxon>Pseudomonadati</taxon>
        <taxon>Bacteroidota</taxon>
        <taxon>Cytophagia</taxon>
        <taxon>Cytophagales</taxon>
        <taxon>Catalimonadaceae</taxon>
        <taxon>Roseihalotalea</taxon>
    </lineage>
</organism>
<evidence type="ECO:0000256" key="4">
    <source>
        <dbReference type="SAM" id="Phobius"/>
    </source>
</evidence>
<dbReference type="GO" id="GO:0140664">
    <property type="term" value="F:ATP-dependent DNA damage sensor activity"/>
    <property type="evidence" value="ECO:0007669"/>
    <property type="project" value="InterPro"/>
</dbReference>
<dbReference type="Pfam" id="PF00488">
    <property type="entry name" value="MutS_V"/>
    <property type="match status" value="1"/>
</dbReference>
<reference evidence="6" key="1">
    <citation type="journal article" date="2023" name="Comput. Struct. Biotechnol. J.">
        <title>Discovery of a novel marine Bacteroidetes with a rich repertoire of carbohydrate-active enzymes.</title>
        <authorList>
            <person name="Chen B."/>
            <person name="Liu G."/>
            <person name="Chen Q."/>
            <person name="Wang H."/>
            <person name="Liu L."/>
            <person name="Tang K."/>
        </authorList>
    </citation>
    <scope>NUCLEOTIDE SEQUENCE</scope>
    <source>
        <strain evidence="6">TK19036</strain>
    </source>
</reference>
<gene>
    <name evidence="6" type="ORF">K4G66_10575</name>
</gene>
<evidence type="ECO:0000256" key="3">
    <source>
        <dbReference type="ARBA" id="ARBA00023125"/>
    </source>
</evidence>
<dbReference type="PANTHER" id="PTHR11361:SF99">
    <property type="entry name" value="DNA MISMATCH REPAIR PROTEIN"/>
    <property type="match status" value="1"/>
</dbReference>
<keyword evidence="4" id="KW-0812">Transmembrane</keyword>
<dbReference type="SMART" id="SM00534">
    <property type="entry name" value="MUTSac"/>
    <property type="match status" value="1"/>
</dbReference>
<dbReference type="GO" id="GO:0006298">
    <property type="term" value="P:mismatch repair"/>
    <property type="evidence" value="ECO:0007669"/>
    <property type="project" value="InterPro"/>
</dbReference>
<feature type="transmembrane region" description="Helical" evidence="4">
    <location>
        <begin position="218"/>
        <end position="240"/>
    </location>
</feature>
<dbReference type="SUPFAM" id="SSF48334">
    <property type="entry name" value="DNA repair protein MutS, domain III"/>
    <property type="match status" value="1"/>
</dbReference>
<evidence type="ECO:0000256" key="2">
    <source>
        <dbReference type="ARBA" id="ARBA00022840"/>
    </source>
</evidence>
<feature type="domain" description="DNA mismatch repair proteins mutS family" evidence="5">
    <location>
        <begin position="421"/>
        <end position="606"/>
    </location>
</feature>
<dbReference type="AlphaFoldDB" id="A0AA49GQL2"/>
<dbReference type="EMBL" id="CP120682">
    <property type="protein sequence ID" value="WKN39142.1"/>
    <property type="molecule type" value="Genomic_DNA"/>
</dbReference>
<dbReference type="GO" id="GO:0005829">
    <property type="term" value="C:cytosol"/>
    <property type="evidence" value="ECO:0007669"/>
    <property type="project" value="TreeGrafter"/>
</dbReference>
<dbReference type="Gene3D" id="3.40.50.300">
    <property type="entry name" value="P-loop containing nucleotide triphosphate hydrolases"/>
    <property type="match status" value="1"/>
</dbReference>
<dbReference type="SUPFAM" id="SSF52540">
    <property type="entry name" value="P-loop containing nucleoside triphosphate hydrolases"/>
    <property type="match status" value="1"/>
</dbReference>
<evidence type="ECO:0000259" key="5">
    <source>
        <dbReference type="SMART" id="SM00534"/>
    </source>
</evidence>
<dbReference type="InterPro" id="IPR007696">
    <property type="entry name" value="DNA_mismatch_repair_MutS_core"/>
</dbReference>
<dbReference type="InterPro" id="IPR045076">
    <property type="entry name" value="MutS"/>
</dbReference>
<feature type="transmembrane region" description="Helical" evidence="4">
    <location>
        <begin position="31"/>
        <end position="49"/>
    </location>
</feature>
<evidence type="ECO:0000313" key="6">
    <source>
        <dbReference type="EMBL" id="WKN39142.1"/>
    </source>
</evidence>
<feature type="transmembrane region" description="Helical" evidence="4">
    <location>
        <begin position="55"/>
        <end position="72"/>
    </location>
</feature>